<dbReference type="Proteomes" id="UP000093807">
    <property type="component" value="Unassembled WGS sequence"/>
</dbReference>
<dbReference type="PATRIC" id="fig|29536.5.peg.2082"/>
<gene>
    <name evidence="2" type="ORF">FLB_19920</name>
</gene>
<dbReference type="RefSeq" id="WP_064715778.1">
    <property type="nucleotide sequence ID" value="NZ_JMTM01000053.1"/>
</dbReference>
<organism evidence="2 3">
    <name type="scientific">Flavobacterium succinicans</name>
    <dbReference type="NCBI Taxonomy" id="29536"/>
    <lineage>
        <taxon>Bacteria</taxon>
        <taxon>Pseudomonadati</taxon>
        <taxon>Bacteroidota</taxon>
        <taxon>Flavobacteriia</taxon>
        <taxon>Flavobacteriales</taxon>
        <taxon>Flavobacteriaceae</taxon>
        <taxon>Flavobacterium</taxon>
    </lineage>
</organism>
<dbReference type="EMBL" id="JMTM01000053">
    <property type="protein sequence ID" value="OAZ03714.1"/>
    <property type="molecule type" value="Genomic_DNA"/>
</dbReference>
<accession>A0A199XQW3</accession>
<keyword evidence="1" id="KW-0812">Transmembrane</keyword>
<keyword evidence="1" id="KW-0472">Membrane</keyword>
<keyword evidence="3" id="KW-1185">Reference proteome</keyword>
<evidence type="ECO:0008006" key="4">
    <source>
        <dbReference type="Google" id="ProtNLM"/>
    </source>
</evidence>
<sequence length="71" mass="8093">MAIRNHMGKISSFEIVIAILVYGVLLLFTASQIVKKEKKYGLPIWLFIIIFFPVLGIISYYIKGFLNKISA</sequence>
<evidence type="ECO:0000313" key="2">
    <source>
        <dbReference type="EMBL" id="OAZ03714.1"/>
    </source>
</evidence>
<comment type="caution">
    <text evidence="2">The sequence shown here is derived from an EMBL/GenBank/DDBJ whole genome shotgun (WGS) entry which is preliminary data.</text>
</comment>
<proteinExistence type="predicted"/>
<evidence type="ECO:0000256" key="1">
    <source>
        <dbReference type="SAM" id="Phobius"/>
    </source>
</evidence>
<dbReference type="AlphaFoldDB" id="A0A199XQW3"/>
<evidence type="ECO:0000313" key="3">
    <source>
        <dbReference type="Proteomes" id="UP000093807"/>
    </source>
</evidence>
<feature type="transmembrane region" description="Helical" evidence="1">
    <location>
        <begin position="12"/>
        <end position="34"/>
    </location>
</feature>
<keyword evidence="1" id="KW-1133">Transmembrane helix</keyword>
<feature type="transmembrane region" description="Helical" evidence="1">
    <location>
        <begin position="40"/>
        <end position="62"/>
    </location>
</feature>
<reference evidence="2 3" key="1">
    <citation type="submission" date="2016-06" db="EMBL/GenBank/DDBJ databases">
        <title>Draft genome sequence of Flavobacterium succinicans strain DD5b.</title>
        <authorList>
            <person name="Poehlein A."/>
            <person name="Daniel R."/>
            <person name="Simeonova D.D."/>
        </authorList>
    </citation>
    <scope>NUCLEOTIDE SEQUENCE [LARGE SCALE GENOMIC DNA]</scope>
    <source>
        <strain evidence="2 3">DD5b</strain>
    </source>
</reference>
<name>A0A199XQW3_9FLAO</name>
<protein>
    <recommendedName>
        <fullName evidence="4">Cardiolipin synthase N-terminal domain-containing protein</fullName>
    </recommendedName>
</protein>